<dbReference type="InterPro" id="IPR001508">
    <property type="entry name" value="Iono_Glu_rcpt_met"/>
</dbReference>
<dbReference type="PANTHER" id="PTHR42643">
    <property type="entry name" value="IONOTROPIC RECEPTOR 20A-RELATED"/>
    <property type="match status" value="1"/>
</dbReference>
<evidence type="ECO:0000256" key="10">
    <source>
        <dbReference type="ARBA" id="ARBA00023180"/>
    </source>
</evidence>
<comment type="similarity">
    <text evidence="2">Belongs to the glutamate-gated ion channel (TC 1.A.10.1) family.</text>
</comment>
<dbReference type="Pfam" id="PF00060">
    <property type="entry name" value="Lig_chan"/>
    <property type="match status" value="1"/>
</dbReference>
<sequence>MIGDVTTNGMVYGPLDNKQKKLNVGSLEIERIFEFPRYKDGDVKPRGAEGRLLEVLSQALHFKYNLMIPEDKQWGRESENGTWSGLIGLVSSGKADAALCFIGALDERKKVVDFTEPYTSNDLTFATHFPQMLHRAYVYMYPFDIATWLGILTVLLLMPFMFRLLGAAKSSYSYLVMNLFGTIFNQAVDKERFNSLILLGSWWYFASLISAGYAAVLASFLTIPMYGTHVRDFEELSKAVKHEEYKVFAPKGTAILPALRSNGEEHMNFIADQIEKNDWYVSSDRYMNEDNFQENTALLGVTQMLSFRFGREPLATKFISEDICTSLPVVMVVNKNFCCKNMIDTAITKINYAGLYKRIVDDELYKAWFRATKEDTDLEAYHALTVDDISGALILLLTGYCLSLNVFIVEIVYSRFVRKYFVV</sequence>
<dbReference type="EMBL" id="BMAV01026911">
    <property type="protein sequence ID" value="GFS54345.1"/>
    <property type="molecule type" value="Genomic_DNA"/>
</dbReference>
<dbReference type="GO" id="GO:0015276">
    <property type="term" value="F:ligand-gated monoatomic ion channel activity"/>
    <property type="evidence" value="ECO:0007669"/>
    <property type="project" value="InterPro"/>
</dbReference>
<dbReference type="GO" id="GO:0050906">
    <property type="term" value="P:detection of stimulus involved in sensory perception"/>
    <property type="evidence" value="ECO:0007669"/>
    <property type="project" value="UniProtKB-ARBA"/>
</dbReference>
<evidence type="ECO:0000256" key="6">
    <source>
        <dbReference type="ARBA" id="ARBA00022989"/>
    </source>
</evidence>
<evidence type="ECO:0000256" key="9">
    <source>
        <dbReference type="ARBA" id="ARBA00023170"/>
    </source>
</evidence>
<dbReference type="Pfam" id="PF10613">
    <property type="entry name" value="Lig_chan-Glu_bd"/>
    <property type="match status" value="1"/>
</dbReference>
<evidence type="ECO:0000256" key="5">
    <source>
        <dbReference type="ARBA" id="ARBA00022692"/>
    </source>
</evidence>
<feature type="transmembrane region" description="Helical" evidence="15">
    <location>
        <begin position="202"/>
        <end position="223"/>
    </location>
</feature>
<evidence type="ECO:0000259" key="16">
    <source>
        <dbReference type="SMART" id="SM00918"/>
    </source>
</evidence>
<evidence type="ECO:0000313" key="18">
    <source>
        <dbReference type="Proteomes" id="UP000886998"/>
    </source>
</evidence>
<dbReference type="SUPFAM" id="SSF53850">
    <property type="entry name" value="Periplasmic binding protein-like II"/>
    <property type="match status" value="1"/>
</dbReference>
<comment type="caution">
    <text evidence="17">The sequence shown here is derived from an EMBL/GenBank/DDBJ whole genome shotgun (WGS) entry which is preliminary data.</text>
</comment>
<protein>
    <submittedName>
        <fullName evidence="17">Glutamate receptor ionotropic, delta-1</fullName>
    </submittedName>
</protein>
<dbReference type="InterPro" id="IPR019594">
    <property type="entry name" value="Glu/Gly-bd"/>
</dbReference>
<dbReference type="InterPro" id="IPR052192">
    <property type="entry name" value="Insect_Ionotropic_Sensory_Rcpt"/>
</dbReference>
<keyword evidence="18" id="KW-1185">Reference proteome</keyword>
<evidence type="ECO:0000313" key="17">
    <source>
        <dbReference type="EMBL" id="GFS54345.1"/>
    </source>
</evidence>
<organism evidence="17 18">
    <name type="scientific">Trichonephila inaurata madagascariensis</name>
    <dbReference type="NCBI Taxonomy" id="2747483"/>
    <lineage>
        <taxon>Eukaryota</taxon>
        <taxon>Metazoa</taxon>
        <taxon>Ecdysozoa</taxon>
        <taxon>Arthropoda</taxon>
        <taxon>Chelicerata</taxon>
        <taxon>Arachnida</taxon>
        <taxon>Araneae</taxon>
        <taxon>Araneomorphae</taxon>
        <taxon>Entelegynae</taxon>
        <taxon>Araneoidea</taxon>
        <taxon>Nephilidae</taxon>
        <taxon>Trichonephila</taxon>
        <taxon>Trichonephila inaurata</taxon>
    </lineage>
</organism>
<evidence type="ECO:0000256" key="8">
    <source>
        <dbReference type="ARBA" id="ARBA00023136"/>
    </source>
</evidence>
<dbReference type="SMART" id="SM00918">
    <property type="entry name" value="Lig_chan-Glu_bd"/>
    <property type="match status" value="1"/>
</dbReference>
<dbReference type="PRINTS" id="PR00177">
    <property type="entry name" value="NMDARECEPTOR"/>
</dbReference>
<dbReference type="Gene3D" id="1.10.287.70">
    <property type="match status" value="1"/>
</dbReference>
<feature type="transmembrane region" description="Helical" evidence="15">
    <location>
        <begin position="138"/>
        <end position="162"/>
    </location>
</feature>
<keyword evidence="9 17" id="KW-0675">Receptor</keyword>
<evidence type="ECO:0000256" key="7">
    <source>
        <dbReference type="ARBA" id="ARBA00023065"/>
    </source>
</evidence>
<evidence type="ECO:0000256" key="2">
    <source>
        <dbReference type="ARBA" id="ARBA00008685"/>
    </source>
</evidence>
<evidence type="ECO:0000256" key="11">
    <source>
        <dbReference type="ARBA" id="ARBA00023286"/>
    </source>
</evidence>
<gene>
    <name evidence="17" type="primary">GRID1_2</name>
    <name evidence="17" type="ORF">TNIN_15751</name>
</gene>
<accession>A0A8X6MIB6</accession>
<feature type="binding site" evidence="13">
    <location>
        <position position="108"/>
    </location>
    <ligand>
        <name>L-glutamate</name>
        <dbReference type="ChEBI" id="CHEBI:29985"/>
    </ligand>
</feature>
<keyword evidence="6 15" id="KW-1133">Transmembrane helix</keyword>
<keyword evidence="3" id="KW-0813">Transport</keyword>
<evidence type="ECO:0000256" key="15">
    <source>
        <dbReference type="SAM" id="Phobius"/>
    </source>
</evidence>
<comment type="subcellular location">
    <subcellularLocation>
        <location evidence="1">Cell membrane</location>
        <topology evidence="1">Multi-pass membrane protein</topology>
    </subcellularLocation>
</comment>
<keyword evidence="5 15" id="KW-0812">Transmembrane</keyword>
<reference evidence="17" key="1">
    <citation type="submission" date="2020-08" db="EMBL/GenBank/DDBJ databases">
        <title>Multicomponent nature underlies the extraordinary mechanical properties of spider dragline silk.</title>
        <authorList>
            <person name="Kono N."/>
            <person name="Nakamura H."/>
            <person name="Mori M."/>
            <person name="Yoshida Y."/>
            <person name="Ohtoshi R."/>
            <person name="Malay A.D."/>
            <person name="Moran D.A.P."/>
            <person name="Tomita M."/>
            <person name="Numata K."/>
            <person name="Arakawa K."/>
        </authorList>
    </citation>
    <scope>NUCLEOTIDE SEQUENCE</scope>
</reference>
<evidence type="ECO:0000256" key="1">
    <source>
        <dbReference type="ARBA" id="ARBA00004651"/>
    </source>
</evidence>
<feature type="site" description="Crucial to convey clamshell closure to channel opening" evidence="14">
    <location>
        <position position="230"/>
    </location>
</feature>
<feature type="domain" description="Ionotropic glutamate receptor L-glutamate and glycine-binding" evidence="16">
    <location>
        <begin position="36"/>
        <end position="92"/>
    </location>
</feature>
<keyword evidence="7" id="KW-0406">Ion transport</keyword>
<evidence type="ECO:0000256" key="4">
    <source>
        <dbReference type="ARBA" id="ARBA00022475"/>
    </source>
</evidence>
<name>A0A8X6MIB6_9ARAC</name>
<evidence type="ECO:0000256" key="3">
    <source>
        <dbReference type="ARBA" id="ARBA00022448"/>
    </source>
</evidence>
<keyword evidence="11" id="KW-1071">Ligand-gated ion channel</keyword>
<dbReference type="Gene3D" id="3.40.190.10">
    <property type="entry name" value="Periplasmic binding protein-like II"/>
    <property type="match status" value="1"/>
</dbReference>
<dbReference type="GO" id="GO:0005886">
    <property type="term" value="C:plasma membrane"/>
    <property type="evidence" value="ECO:0007669"/>
    <property type="project" value="UniProtKB-SubCell"/>
</dbReference>
<dbReference type="GO" id="GO:0038023">
    <property type="term" value="F:signaling receptor activity"/>
    <property type="evidence" value="ECO:0007669"/>
    <property type="project" value="InterPro"/>
</dbReference>
<dbReference type="InterPro" id="IPR001320">
    <property type="entry name" value="Iontro_rcpt_C"/>
</dbReference>
<evidence type="ECO:0000256" key="12">
    <source>
        <dbReference type="ARBA" id="ARBA00023303"/>
    </source>
</evidence>
<dbReference type="OrthoDB" id="6419232at2759"/>
<dbReference type="AlphaFoldDB" id="A0A8X6MIB6"/>
<keyword evidence="10" id="KW-0325">Glycoprotein</keyword>
<dbReference type="Proteomes" id="UP000886998">
    <property type="component" value="Unassembled WGS sequence"/>
</dbReference>
<keyword evidence="4" id="KW-1003">Cell membrane</keyword>
<proteinExistence type="inferred from homology"/>
<keyword evidence="12" id="KW-0407">Ion channel</keyword>
<keyword evidence="8 15" id="KW-0472">Membrane</keyword>
<evidence type="ECO:0000256" key="14">
    <source>
        <dbReference type="PIRSR" id="PIRSR601508-2"/>
    </source>
</evidence>
<dbReference type="PANTHER" id="PTHR42643:SF24">
    <property type="entry name" value="IONOTROPIC RECEPTOR 60A"/>
    <property type="match status" value="1"/>
</dbReference>
<feature type="transmembrane region" description="Helical" evidence="15">
    <location>
        <begin position="392"/>
        <end position="413"/>
    </location>
</feature>
<evidence type="ECO:0000256" key="13">
    <source>
        <dbReference type="PIRSR" id="PIRSR601508-1"/>
    </source>
</evidence>